<evidence type="ECO:0000313" key="2">
    <source>
        <dbReference type="EMBL" id="CAG7719778.1"/>
    </source>
</evidence>
<reference evidence="2" key="1">
    <citation type="submission" date="2021-06" db="EMBL/GenBank/DDBJ databases">
        <authorList>
            <person name="Hodson N. C."/>
            <person name="Mongue J. A."/>
            <person name="Jaron S. K."/>
        </authorList>
    </citation>
    <scope>NUCLEOTIDE SEQUENCE</scope>
</reference>
<evidence type="ECO:0000256" key="1">
    <source>
        <dbReference type="SAM" id="SignalP"/>
    </source>
</evidence>
<comment type="caution">
    <text evidence="2">The sequence shown here is derived from an EMBL/GenBank/DDBJ whole genome shotgun (WGS) entry which is preliminary data.</text>
</comment>
<keyword evidence="3" id="KW-1185">Reference proteome</keyword>
<organism evidence="2 3">
    <name type="scientific">Allacma fusca</name>
    <dbReference type="NCBI Taxonomy" id="39272"/>
    <lineage>
        <taxon>Eukaryota</taxon>
        <taxon>Metazoa</taxon>
        <taxon>Ecdysozoa</taxon>
        <taxon>Arthropoda</taxon>
        <taxon>Hexapoda</taxon>
        <taxon>Collembola</taxon>
        <taxon>Symphypleona</taxon>
        <taxon>Sminthuridae</taxon>
        <taxon>Allacma</taxon>
    </lineage>
</organism>
<protein>
    <submittedName>
        <fullName evidence="2">Uncharacterized protein</fullName>
    </submittedName>
</protein>
<feature type="chain" id="PRO_5035192865" evidence="1">
    <location>
        <begin position="23"/>
        <end position="163"/>
    </location>
</feature>
<gene>
    <name evidence="2" type="ORF">AFUS01_LOCUS9084</name>
</gene>
<dbReference type="EMBL" id="CAJVCH010064493">
    <property type="protein sequence ID" value="CAG7719778.1"/>
    <property type="molecule type" value="Genomic_DNA"/>
</dbReference>
<dbReference type="AlphaFoldDB" id="A0A8J2NSS7"/>
<proteinExistence type="predicted"/>
<keyword evidence="1" id="KW-0732">Signal</keyword>
<accession>A0A8J2NSS7</accession>
<evidence type="ECO:0000313" key="3">
    <source>
        <dbReference type="Proteomes" id="UP000708208"/>
    </source>
</evidence>
<sequence length="163" mass="17757">MFTASSATVVLIAVYIASIARSVNTGFLTKDTFANFSGPCDLNEYNAEMLPIIVLKAYVQKICFAAALQCKRKTHPNGNTKDTCECLAIPKRKFVFSKTKHDGCKAALHTSCTSKGTGFECAEGLVCQDDVCTKDSAVLSYECSWSPASWQFYLIALTVLKTP</sequence>
<feature type="signal peptide" evidence="1">
    <location>
        <begin position="1"/>
        <end position="22"/>
    </location>
</feature>
<dbReference type="Proteomes" id="UP000708208">
    <property type="component" value="Unassembled WGS sequence"/>
</dbReference>
<name>A0A8J2NSS7_9HEXA</name>